<keyword evidence="2" id="KW-0695">RNA-directed DNA polymerase</keyword>
<evidence type="ECO:0000256" key="1">
    <source>
        <dbReference type="SAM" id="MobiDB-lite"/>
    </source>
</evidence>
<dbReference type="Proteomes" id="UP000245207">
    <property type="component" value="Unassembled WGS sequence"/>
</dbReference>
<keyword evidence="2" id="KW-0548">Nucleotidyltransferase</keyword>
<dbReference type="GO" id="GO:0003964">
    <property type="term" value="F:RNA-directed DNA polymerase activity"/>
    <property type="evidence" value="ECO:0007669"/>
    <property type="project" value="UniProtKB-KW"/>
</dbReference>
<sequence>MWDPNVFVKKRTWCGDNYIVVEEKQKNSAEDFYIINVYGPQHQPDQSILWSFLCNFILNHPGKFILFGDLNEVRNESERFGSIFSSADAAIFNDFIQDTGLIDLPMGGRNFTWMNKVGSKMSKLDRFLISDDVIQDPPNLQVVAIARMRLRSSGDGDGGRRLNSLRQRHLRPPKQYIGGGTTDRRRNNRSTAKQQIVSGVEGGLSANRRRIVGGSTKTTVYGGLYVFVIDQRRFMTVCNR</sequence>
<dbReference type="InterPro" id="IPR036691">
    <property type="entry name" value="Endo/exonu/phosph_ase_sf"/>
</dbReference>
<evidence type="ECO:0000313" key="2">
    <source>
        <dbReference type="EMBL" id="PWA38623.1"/>
    </source>
</evidence>
<feature type="region of interest" description="Disordered" evidence="1">
    <location>
        <begin position="172"/>
        <end position="192"/>
    </location>
</feature>
<dbReference type="PANTHER" id="PTHR33710:SF64">
    <property type="entry name" value="ENDONUCLEASE_EXONUCLEASE_PHOSPHATASE DOMAIN-CONTAINING PROTEIN"/>
    <property type="match status" value="1"/>
</dbReference>
<name>A0A2U1KPK8_ARTAN</name>
<dbReference type="EMBL" id="PKPP01015440">
    <property type="protein sequence ID" value="PWA38623.1"/>
    <property type="molecule type" value="Genomic_DNA"/>
</dbReference>
<dbReference type="SUPFAM" id="SSF56219">
    <property type="entry name" value="DNase I-like"/>
    <property type="match status" value="1"/>
</dbReference>
<dbReference type="Gene3D" id="3.60.10.10">
    <property type="entry name" value="Endonuclease/exonuclease/phosphatase"/>
    <property type="match status" value="1"/>
</dbReference>
<dbReference type="OrthoDB" id="1432456at2759"/>
<dbReference type="PANTHER" id="PTHR33710">
    <property type="entry name" value="BNAC02G09200D PROTEIN"/>
    <property type="match status" value="1"/>
</dbReference>
<gene>
    <name evidence="2" type="ORF">CTI12_AA579570</name>
</gene>
<keyword evidence="2" id="KW-0808">Transferase</keyword>
<comment type="caution">
    <text evidence="2">The sequence shown here is derived from an EMBL/GenBank/DDBJ whole genome shotgun (WGS) entry which is preliminary data.</text>
</comment>
<dbReference type="AlphaFoldDB" id="A0A2U1KPK8"/>
<evidence type="ECO:0000313" key="3">
    <source>
        <dbReference type="Proteomes" id="UP000245207"/>
    </source>
</evidence>
<protein>
    <submittedName>
        <fullName evidence="2">RNA-directed DNA polymerase, eukaryota</fullName>
    </submittedName>
</protein>
<reference evidence="2 3" key="1">
    <citation type="journal article" date="2018" name="Mol. Plant">
        <title>The genome of Artemisia annua provides insight into the evolution of Asteraceae family and artemisinin biosynthesis.</title>
        <authorList>
            <person name="Shen Q."/>
            <person name="Zhang L."/>
            <person name="Liao Z."/>
            <person name="Wang S."/>
            <person name="Yan T."/>
            <person name="Shi P."/>
            <person name="Liu M."/>
            <person name="Fu X."/>
            <person name="Pan Q."/>
            <person name="Wang Y."/>
            <person name="Lv Z."/>
            <person name="Lu X."/>
            <person name="Zhang F."/>
            <person name="Jiang W."/>
            <person name="Ma Y."/>
            <person name="Chen M."/>
            <person name="Hao X."/>
            <person name="Li L."/>
            <person name="Tang Y."/>
            <person name="Lv G."/>
            <person name="Zhou Y."/>
            <person name="Sun X."/>
            <person name="Brodelius P.E."/>
            <person name="Rose J.K.C."/>
            <person name="Tang K."/>
        </authorList>
    </citation>
    <scope>NUCLEOTIDE SEQUENCE [LARGE SCALE GENOMIC DNA]</scope>
    <source>
        <strain evidence="3">cv. Huhao1</strain>
        <tissue evidence="2">Leaf</tissue>
    </source>
</reference>
<organism evidence="2 3">
    <name type="scientific">Artemisia annua</name>
    <name type="common">Sweet wormwood</name>
    <dbReference type="NCBI Taxonomy" id="35608"/>
    <lineage>
        <taxon>Eukaryota</taxon>
        <taxon>Viridiplantae</taxon>
        <taxon>Streptophyta</taxon>
        <taxon>Embryophyta</taxon>
        <taxon>Tracheophyta</taxon>
        <taxon>Spermatophyta</taxon>
        <taxon>Magnoliopsida</taxon>
        <taxon>eudicotyledons</taxon>
        <taxon>Gunneridae</taxon>
        <taxon>Pentapetalae</taxon>
        <taxon>asterids</taxon>
        <taxon>campanulids</taxon>
        <taxon>Asterales</taxon>
        <taxon>Asteraceae</taxon>
        <taxon>Asteroideae</taxon>
        <taxon>Anthemideae</taxon>
        <taxon>Artemisiinae</taxon>
        <taxon>Artemisia</taxon>
    </lineage>
</organism>
<keyword evidence="3" id="KW-1185">Reference proteome</keyword>
<accession>A0A2U1KPK8</accession>
<proteinExistence type="predicted"/>